<evidence type="ECO:0000313" key="10">
    <source>
        <dbReference type="Proteomes" id="UP000829354"/>
    </source>
</evidence>
<evidence type="ECO:0000256" key="5">
    <source>
        <dbReference type="PIRSR" id="PIRSR019663-1"/>
    </source>
</evidence>
<dbReference type="Gene3D" id="3.40.50.1460">
    <property type="match status" value="1"/>
</dbReference>
<feature type="compositionally biased region" description="Basic and acidic residues" evidence="6">
    <location>
        <begin position="536"/>
        <end position="545"/>
    </location>
</feature>
<comment type="pathway">
    <text evidence="1">Glycolipid biosynthesis; glycosylphosphatidylinositol-anchor biosynthesis.</text>
</comment>
<dbReference type="PANTHER" id="PTHR48067:SF1">
    <property type="entry name" value="GPI-ANCHOR TRANSAMIDASE"/>
    <property type="match status" value="1"/>
</dbReference>
<name>A0AAE9EPI3_CAEBR</name>
<evidence type="ECO:0000256" key="4">
    <source>
        <dbReference type="ARBA" id="ARBA00022729"/>
    </source>
</evidence>
<dbReference type="InterPro" id="IPR003677">
    <property type="entry name" value="ANIS5_cation-bd"/>
</dbReference>
<evidence type="ECO:0000256" key="2">
    <source>
        <dbReference type="ARBA" id="ARBA00009941"/>
    </source>
</evidence>
<evidence type="ECO:0000313" key="9">
    <source>
        <dbReference type="EMBL" id="UMM28518.1"/>
    </source>
</evidence>
<protein>
    <recommendedName>
        <fullName evidence="8">SXP/RAL-2 family protein Ani s 5-like cation-binding domain-containing protein</fullName>
    </recommendedName>
</protein>
<keyword evidence="10" id="KW-1185">Reference proteome</keyword>
<dbReference type="FunFam" id="3.40.50.1460:FF:000016">
    <property type="entry name" value="GPI-anchor transamidase, putative"/>
    <property type="match status" value="1"/>
</dbReference>
<feature type="active site" evidence="5">
    <location>
        <position position="156"/>
    </location>
</feature>
<keyword evidence="4 7" id="KW-0732">Signal</keyword>
<reference evidence="9 10" key="1">
    <citation type="submission" date="2022-04" db="EMBL/GenBank/DDBJ databases">
        <title>Chromosome-level reference genomes for two strains of Caenorhabditis briggsae: an improved platform for comparative genomics.</title>
        <authorList>
            <person name="Stevens L."/>
            <person name="Andersen E."/>
        </authorList>
    </citation>
    <scope>NUCLEOTIDE SEQUENCE [LARGE SCALE GENOMIC DNA]</scope>
    <source>
        <strain evidence="9">VX34</strain>
        <tissue evidence="9">Whole-organism</tissue>
    </source>
</reference>
<dbReference type="InterPro" id="IPR001096">
    <property type="entry name" value="Peptidase_C13"/>
</dbReference>
<evidence type="ECO:0000256" key="6">
    <source>
        <dbReference type="SAM" id="MobiDB-lite"/>
    </source>
</evidence>
<dbReference type="PIRSF" id="PIRSF019663">
    <property type="entry name" value="Legumain"/>
    <property type="match status" value="1"/>
</dbReference>
<feature type="domain" description="SXP/RAL-2 family protein Ani s 5-like cation-binding" evidence="8">
    <location>
        <begin position="394"/>
        <end position="501"/>
    </location>
</feature>
<dbReference type="PANTHER" id="PTHR48067">
    <property type="entry name" value="GPI-ANCHOR TRANSAMIDASE"/>
    <property type="match status" value="1"/>
</dbReference>
<feature type="region of interest" description="Disordered" evidence="6">
    <location>
        <begin position="505"/>
        <end position="554"/>
    </location>
</feature>
<gene>
    <name evidence="9" type="ORF">L5515_011323</name>
</gene>
<accession>A0AAE9EPI3</accession>
<feature type="chain" id="PRO_5042231658" description="SXP/RAL-2 family protein Ani s 5-like cation-binding domain-containing protein" evidence="7">
    <location>
        <begin position="17"/>
        <end position="554"/>
    </location>
</feature>
<dbReference type="GO" id="GO:0003923">
    <property type="term" value="F:GPI-anchor transamidase activity"/>
    <property type="evidence" value="ECO:0007669"/>
    <property type="project" value="InterPro"/>
</dbReference>
<dbReference type="GO" id="GO:0006506">
    <property type="term" value="P:GPI anchor biosynthetic process"/>
    <property type="evidence" value="ECO:0007669"/>
    <property type="project" value="UniProtKB-KW"/>
</dbReference>
<feature type="active site" description="Nucleophile" evidence="5">
    <location>
        <position position="198"/>
    </location>
</feature>
<dbReference type="Proteomes" id="UP000829354">
    <property type="component" value="Chromosome IV"/>
</dbReference>
<feature type="region of interest" description="Disordered" evidence="6">
    <location>
        <begin position="363"/>
        <end position="387"/>
    </location>
</feature>
<dbReference type="GO" id="GO:0016255">
    <property type="term" value="P:attachment of GPI anchor to protein"/>
    <property type="evidence" value="ECO:0007669"/>
    <property type="project" value="InterPro"/>
</dbReference>
<dbReference type="Pfam" id="PF02520">
    <property type="entry name" value="ANIS5_cation-bd"/>
    <property type="match status" value="1"/>
</dbReference>
<evidence type="ECO:0000256" key="1">
    <source>
        <dbReference type="ARBA" id="ARBA00004687"/>
    </source>
</evidence>
<evidence type="ECO:0000259" key="8">
    <source>
        <dbReference type="Pfam" id="PF02520"/>
    </source>
</evidence>
<proteinExistence type="inferred from homology"/>
<evidence type="ECO:0000256" key="7">
    <source>
        <dbReference type="SAM" id="SignalP"/>
    </source>
</evidence>
<comment type="similarity">
    <text evidence="2">Belongs to the peptidase C13 family.</text>
</comment>
<dbReference type="Pfam" id="PF01650">
    <property type="entry name" value="Peptidase_C13"/>
    <property type="match status" value="1"/>
</dbReference>
<evidence type="ECO:0000256" key="3">
    <source>
        <dbReference type="ARBA" id="ARBA00022502"/>
    </source>
</evidence>
<dbReference type="InterPro" id="IPR028361">
    <property type="entry name" value="GPI_transamidase"/>
</dbReference>
<feature type="signal peptide" evidence="7">
    <location>
        <begin position="1"/>
        <end position="16"/>
    </location>
</feature>
<keyword evidence="3" id="KW-0337">GPI-anchor biosynthesis</keyword>
<dbReference type="GO" id="GO:0006508">
    <property type="term" value="P:proteolysis"/>
    <property type="evidence" value="ECO:0007669"/>
    <property type="project" value="InterPro"/>
</dbReference>
<sequence length="554" mass="61207">MRHVLLIFSAIIGSQSVLNTGLQLKIDELFDTPGHTNNWAVLVCTSKFWFNYRHVSNVLALYHSIKRLGVPDSNIIMMLAEDVPCNSRNPRPGTVYAARAGANLYGSDVEVDYRGEEVTVENFIRILTGRHHPATPRSKRLLTDHQSNVLIYLTGHGGDSFMKFQDSEELTNVDLAYAVQTMFEDNRYHEMLVIADSCRSASMYEWIDSPNVLSLSSSLTHEESYSYDVDTDIGVYVIDRYTHYTLNFLNNEVKALNSSANMQDYIDSCPARKCLSNTGVRKDHYPKDVKRVRVTDFFGSSRIFQHLKDNIKISINGCTHIETTTYTNSLFRVLFHLKRKMARNLIFITIALVAVVVAGPGERGGEKGEHKRGGPGGHGGHNFGPSFFGNVSEEGKKEIFAVFKNEALTLAQVDSQIAALAEKYGVAAAYKEHKAKEEARHAEIKKNTTSVISSLSAVASKLSAIHEKKDQTRKAQHEAIAALRKENAVAVDTVEFIAKRLGGFGGRRHGGPGGPGRHGKFGGKHGGYHKKGPRGQGKDEKKTKEAAPAASAAN</sequence>
<dbReference type="PRINTS" id="PR00776">
    <property type="entry name" value="HEMOGLOBNASE"/>
</dbReference>
<organism evidence="9 10">
    <name type="scientific">Caenorhabditis briggsae</name>
    <dbReference type="NCBI Taxonomy" id="6238"/>
    <lineage>
        <taxon>Eukaryota</taxon>
        <taxon>Metazoa</taxon>
        <taxon>Ecdysozoa</taxon>
        <taxon>Nematoda</taxon>
        <taxon>Chromadorea</taxon>
        <taxon>Rhabditida</taxon>
        <taxon>Rhabditina</taxon>
        <taxon>Rhabditomorpha</taxon>
        <taxon>Rhabditoidea</taxon>
        <taxon>Rhabditidae</taxon>
        <taxon>Peloderinae</taxon>
        <taxon>Caenorhabditis</taxon>
    </lineage>
</organism>
<dbReference type="EMBL" id="CP092623">
    <property type="protein sequence ID" value="UMM28518.1"/>
    <property type="molecule type" value="Genomic_DNA"/>
</dbReference>
<feature type="compositionally biased region" description="Basic and acidic residues" evidence="6">
    <location>
        <begin position="363"/>
        <end position="372"/>
    </location>
</feature>
<dbReference type="AlphaFoldDB" id="A0AAE9EPI3"/>
<dbReference type="GO" id="GO:0042765">
    <property type="term" value="C:GPI-anchor transamidase complex"/>
    <property type="evidence" value="ECO:0007669"/>
    <property type="project" value="InterPro"/>
</dbReference>
<feature type="compositionally biased region" description="Basic residues" evidence="6">
    <location>
        <begin position="517"/>
        <end position="533"/>
    </location>
</feature>